<dbReference type="InterPro" id="IPR003718">
    <property type="entry name" value="OsmC/Ohr_fam"/>
</dbReference>
<evidence type="ECO:0000313" key="1">
    <source>
        <dbReference type="EMBL" id="UPL22428.1"/>
    </source>
</evidence>
<organism evidence="1 2">
    <name type="scientific">Alcaligenes faecalis</name>
    <dbReference type="NCBI Taxonomy" id="511"/>
    <lineage>
        <taxon>Bacteria</taxon>
        <taxon>Pseudomonadati</taxon>
        <taxon>Pseudomonadota</taxon>
        <taxon>Betaproteobacteria</taxon>
        <taxon>Burkholderiales</taxon>
        <taxon>Alcaligenaceae</taxon>
        <taxon>Alcaligenes</taxon>
    </lineage>
</organism>
<dbReference type="InterPro" id="IPR015946">
    <property type="entry name" value="KH_dom-like_a/b"/>
</dbReference>
<dbReference type="Pfam" id="PF02566">
    <property type="entry name" value="OsmC"/>
    <property type="match status" value="1"/>
</dbReference>
<proteinExistence type="predicted"/>
<dbReference type="Proteomes" id="UP000830925">
    <property type="component" value="Chromosome"/>
</dbReference>
<reference evidence="1" key="1">
    <citation type="submission" date="2022-04" db="EMBL/GenBank/DDBJ databases">
        <title>Genomic mining of Alcaligenes faecalis D334 producing ectoin and derivatives.</title>
        <authorList>
            <person name="Doan V.T."/>
            <person name="Quach N.T."/>
            <person name="Vu T.-H.-N."/>
            <person name="Phi Q.-T."/>
        </authorList>
    </citation>
    <scope>NUCLEOTIDE SEQUENCE</scope>
    <source>
        <strain evidence="1">D334</strain>
    </source>
</reference>
<dbReference type="AlphaFoldDB" id="A0AAE9KPA4"/>
<dbReference type="Gene3D" id="3.30.300.20">
    <property type="match status" value="1"/>
</dbReference>
<gene>
    <name evidence="1" type="ORF">MXF72_04915</name>
</gene>
<dbReference type="SUPFAM" id="SSF82784">
    <property type="entry name" value="OsmC-like"/>
    <property type="match status" value="1"/>
</dbReference>
<dbReference type="EMBL" id="CP095873">
    <property type="protein sequence ID" value="UPL22428.1"/>
    <property type="molecule type" value="Genomic_DNA"/>
</dbReference>
<dbReference type="InterPro" id="IPR036102">
    <property type="entry name" value="OsmC/Ohrsf"/>
</dbReference>
<name>A0AAE9KPA4_ALCFA</name>
<dbReference type="PANTHER" id="PTHR35368:SF1">
    <property type="entry name" value="HYDROPEROXIDE REDUCTASE"/>
    <property type="match status" value="1"/>
</dbReference>
<sequence>MSNHVFSATATLIDQLKIECTSRDFSIVLDEPGKRDNGSGGMTPLEALLSAIGACKCIAAKSFAKSQKIDLIDIKIEMDGEIDTDGFYGINKEAKMGFHKITCKYYIQANNSDEEIEKFVNFIERTCPVLDTIINTPELSNEIHIIKQ</sequence>
<evidence type="ECO:0000313" key="2">
    <source>
        <dbReference type="Proteomes" id="UP000830925"/>
    </source>
</evidence>
<accession>A0AAE9KPA4</accession>
<dbReference type="InterPro" id="IPR052924">
    <property type="entry name" value="OsmC/Ohr_hydroprdx_reductase"/>
</dbReference>
<dbReference type="PANTHER" id="PTHR35368">
    <property type="entry name" value="HYDROPEROXIDE REDUCTASE"/>
    <property type="match status" value="1"/>
</dbReference>
<protein>
    <submittedName>
        <fullName evidence="1">OsmC family protein</fullName>
    </submittedName>
</protein>
<dbReference type="RefSeq" id="WP_247966548.1">
    <property type="nucleotide sequence ID" value="NZ_CP095873.1"/>
</dbReference>